<accession>A0ABD5V800</accession>
<dbReference type="PROSITE" id="PS00674">
    <property type="entry name" value="AAA"/>
    <property type="match status" value="1"/>
</dbReference>
<dbReference type="PANTHER" id="PTHR23077:SF171">
    <property type="entry name" value="NUCLEAR VALOSIN-CONTAINING PROTEIN-LIKE"/>
    <property type="match status" value="1"/>
</dbReference>
<evidence type="ECO:0000256" key="3">
    <source>
        <dbReference type="ARBA" id="ARBA00023054"/>
    </source>
</evidence>
<dbReference type="PANTHER" id="PTHR23077">
    <property type="entry name" value="AAA-FAMILY ATPASE"/>
    <property type="match status" value="1"/>
</dbReference>
<comment type="caution">
    <text evidence="6">The sequence shown here is derived from an EMBL/GenBank/DDBJ whole genome shotgun (WGS) entry which is preliminary data.</text>
</comment>
<dbReference type="AlphaFoldDB" id="A0ABD5V800"/>
<dbReference type="FunFam" id="3.40.50.300:FF:001025">
    <property type="entry name" value="ATPase family, AAA domain-containing 2B"/>
    <property type="match status" value="1"/>
</dbReference>
<dbReference type="GO" id="GO:0005524">
    <property type="term" value="F:ATP binding"/>
    <property type="evidence" value="ECO:0007669"/>
    <property type="project" value="UniProtKB-KW"/>
</dbReference>
<evidence type="ECO:0000256" key="4">
    <source>
        <dbReference type="SAM" id="MobiDB-lite"/>
    </source>
</evidence>
<keyword evidence="3" id="KW-0175">Coiled coil</keyword>
<dbReference type="Pfam" id="PF00004">
    <property type="entry name" value="AAA"/>
    <property type="match status" value="2"/>
</dbReference>
<dbReference type="SUPFAM" id="SSF52540">
    <property type="entry name" value="P-loop containing nucleoside triphosphate hydrolases"/>
    <property type="match status" value="2"/>
</dbReference>
<sequence>MTDLAADAVDRRLDDPGRAYDALTGLDSWFENKRVRRLRRVLYPAYRVEYAYGSEAGSESDGADGDGDRRTAVAVLDGREGDSERELARYRETVHEPEPLDASRLDLGTDGRAGTAMPLSYQVDDGDAERAFRERADEWQRRASASDETSGRVADAIADRLGFPSDLDPEGFEGVVDVSRVYLPFWCVEYTAKGEDETWLLGVRVDDRRVSRHPWVAHLVVDEHGDEYRRVDPLGHGGGEDASVDSESSDGSLGDVVGAGDQTAEGDGSTSGDGASQPGDVRTPDGVSDATASAFDAAPDRRFEDVGGMHDLKAELEEGVLAPLATPERYEEYGLGAVNGVLLHGPPGCGKTYLARALAGELDRAFGAVTPADLSSKWVGEAADNVADVFAVAKANKPCVVFVDELDAVAGDRDRQMTNTEQQMVNQLLVELEDAADEDVVVVAATNHVQDVDDAILRSGRFDKHVEVGPPDADARREILDVHLRGRPTSDDLDLGPVVRQSAGFAASDLELAVEEAARAALDADAPVGTDHLLAAVDDLETSIGDWLDEYDVGTPPSRAGDLSVPGDVALPATDVVDTEVARDFEAVPGMTGTTRELDDRVVHPVASADVYDRHGIPGLDGALLFGPPGCGKTYLARAVAGELDVPFLSVTPSKLVTDWPGSPAEDVADAFALAKANAPSVLFLDDLDTLAAADRGRGSAAERRLHDQLTMELRTIVDHDVLVLGATHLLSDVDDAVLHAAAFDERVEVPPPDAETRAAALDAAVDDALAAPTLDCERVAAAATGYAIADLKLAAGNAARAALRENAEVTTNRLQAAVEATPSTLANWPDRERYSESEHGSTLRYIA</sequence>
<dbReference type="InterPro" id="IPR050168">
    <property type="entry name" value="AAA_ATPase_domain"/>
</dbReference>
<reference evidence="6 7" key="1">
    <citation type="journal article" date="2019" name="Int. J. Syst. Evol. Microbiol.">
        <title>The Global Catalogue of Microorganisms (GCM) 10K type strain sequencing project: providing services to taxonomists for standard genome sequencing and annotation.</title>
        <authorList>
            <consortium name="The Broad Institute Genomics Platform"/>
            <consortium name="The Broad Institute Genome Sequencing Center for Infectious Disease"/>
            <person name="Wu L."/>
            <person name="Ma J."/>
        </authorList>
    </citation>
    <scope>NUCLEOTIDE SEQUENCE [LARGE SCALE GENOMIC DNA]</scope>
    <source>
        <strain evidence="6 7">GX26</strain>
    </source>
</reference>
<name>A0ABD5V800_9EURY</name>
<dbReference type="InterPro" id="IPR003960">
    <property type="entry name" value="ATPase_AAA_CS"/>
</dbReference>
<keyword evidence="1" id="KW-0547">Nucleotide-binding</keyword>
<dbReference type="Gene3D" id="3.40.50.300">
    <property type="entry name" value="P-loop containing nucleotide triphosphate hydrolases"/>
    <property type="match status" value="2"/>
</dbReference>
<dbReference type="RefSeq" id="WP_336348440.1">
    <property type="nucleotide sequence ID" value="NZ_JAZAQL010000001.1"/>
</dbReference>
<protein>
    <submittedName>
        <fullName evidence="6">AAA family ATPase</fullName>
    </submittedName>
</protein>
<keyword evidence="2" id="KW-0067">ATP-binding</keyword>
<dbReference type="SMART" id="SM00382">
    <property type="entry name" value="AAA"/>
    <property type="match status" value="2"/>
</dbReference>
<gene>
    <name evidence="6" type="ORF">ACFQGB_00895</name>
</gene>
<keyword evidence="7" id="KW-1185">Reference proteome</keyword>
<dbReference type="InterPro" id="IPR003959">
    <property type="entry name" value="ATPase_AAA_core"/>
</dbReference>
<dbReference type="InterPro" id="IPR027417">
    <property type="entry name" value="P-loop_NTPase"/>
</dbReference>
<organism evidence="6 7">
    <name type="scientific">Halorubellus litoreus</name>
    <dbReference type="NCBI Taxonomy" id="755308"/>
    <lineage>
        <taxon>Archaea</taxon>
        <taxon>Methanobacteriati</taxon>
        <taxon>Methanobacteriota</taxon>
        <taxon>Stenosarchaea group</taxon>
        <taxon>Halobacteria</taxon>
        <taxon>Halobacteriales</taxon>
        <taxon>Halorubellaceae</taxon>
        <taxon>Halorubellus</taxon>
    </lineage>
</organism>
<feature type="domain" description="AAA+ ATPase" evidence="5">
    <location>
        <begin position="337"/>
        <end position="472"/>
    </location>
</feature>
<feature type="region of interest" description="Disordered" evidence="4">
    <location>
        <begin position="230"/>
        <end position="301"/>
    </location>
</feature>
<dbReference type="EMBL" id="JBHSXN010000001">
    <property type="protein sequence ID" value="MFC6951405.1"/>
    <property type="molecule type" value="Genomic_DNA"/>
</dbReference>
<dbReference type="Proteomes" id="UP001596395">
    <property type="component" value="Unassembled WGS sequence"/>
</dbReference>
<evidence type="ECO:0000259" key="5">
    <source>
        <dbReference type="SMART" id="SM00382"/>
    </source>
</evidence>
<evidence type="ECO:0000313" key="7">
    <source>
        <dbReference type="Proteomes" id="UP001596395"/>
    </source>
</evidence>
<evidence type="ECO:0000256" key="2">
    <source>
        <dbReference type="ARBA" id="ARBA00022840"/>
    </source>
</evidence>
<dbReference type="InterPro" id="IPR003593">
    <property type="entry name" value="AAA+_ATPase"/>
</dbReference>
<dbReference type="Gene3D" id="1.10.8.60">
    <property type="match status" value="2"/>
</dbReference>
<proteinExistence type="predicted"/>
<evidence type="ECO:0000313" key="6">
    <source>
        <dbReference type="EMBL" id="MFC6951405.1"/>
    </source>
</evidence>
<evidence type="ECO:0000256" key="1">
    <source>
        <dbReference type="ARBA" id="ARBA00022741"/>
    </source>
</evidence>
<feature type="domain" description="AAA+ ATPase" evidence="5">
    <location>
        <begin position="619"/>
        <end position="754"/>
    </location>
</feature>